<feature type="region of interest" description="Disordered" evidence="1">
    <location>
        <begin position="1815"/>
        <end position="1870"/>
    </location>
</feature>
<proteinExistence type="predicted"/>
<dbReference type="SUPFAM" id="SSF48371">
    <property type="entry name" value="ARM repeat"/>
    <property type="match status" value="2"/>
</dbReference>
<dbReference type="GO" id="GO:0000902">
    <property type="term" value="P:cell morphogenesis"/>
    <property type="evidence" value="ECO:0000318"/>
    <property type="project" value="GO_Central"/>
</dbReference>
<feature type="region of interest" description="Disordered" evidence="1">
    <location>
        <begin position="2001"/>
        <end position="2048"/>
    </location>
</feature>
<dbReference type="OrthoDB" id="6287725at2759"/>
<feature type="domain" description="Cell morphogenesis protein N-terminal" evidence="2">
    <location>
        <begin position="74"/>
        <end position="597"/>
    </location>
</feature>
<dbReference type="PANTHER" id="PTHR12295">
    <property type="entry name" value="FURRY-RELATED"/>
    <property type="match status" value="1"/>
</dbReference>
<name>A0A1Y1IGN7_KLENI</name>
<dbReference type="Proteomes" id="UP000054558">
    <property type="component" value="Unassembled WGS sequence"/>
</dbReference>
<gene>
    <name evidence="5" type="ORF">KFL_005640040</name>
</gene>
<accession>A0A1Y1IGN7</accession>
<dbReference type="OMA" id="MRADTMK"/>
<feature type="region of interest" description="Disordered" evidence="1">
    <location>
        <begin position="1483"/>
        <end position="1519"/>
    </location>
</feature>
<dbReference type="InterPro" id="IPR029473">
    <property type="entry name" value="MOR2-PAG1_mid"/>
</dbReference>
<evidence type="ECO:0000313" key="6">
    <source>
        <dbReference type="Proteomes" id="UP000054558"/>
    </source>
</evidence>
<feature type="compositionally biased region" description="Gly residues" evidence="1">
    <location>
        <begin position="2019"/>
        <end position="2028"/>
    </location>
</feature>
<dbReference type="InterPro" id="IPR016024">
    <property type="entry name" value="ARM-type_fold"/>
</dbReference>
<dbReference type="GO" id="GO:0030427">
    <property type="term" value="C:site of polarized growth"/>
    <property type="evidence" value="ECO:0000318"/>
    <property type="project" value="GO_Central"/>
</dbReference>
<feature type="domain" description="Cell morphogenesis central region" evidence="4">
    <location>
        <begin position="629"/>
        <end position="1471"/>
    </location>
</feature>
<dbReference type="PANTHER" id="PTHR12295:SF30">
    <property type="entry name" value="PROTEIN FURRY"/>
    <property type="match status" value="1"/>
</dbReference>
<evidence type="ECO:0000259" key="2">
    <source>
        <dbReference type="Pfam" id="PF14222"/>
    </source>
</evidence>
<dbReference type="Pfam" id="PF14228">
    <property type="entry name" value="MOR2-PAG1_mid"/>
    <property type="match status" value="2"/>
</dbReference>
<feature type="domain" description="Cell morphogenesis protein C-terminal" evidence="3">
    <location>
        <begin position="1771"/>
        <end position="2163"/>
    </location>
</feature>
<evidence type="ECO:0000313" key="5">
    <source>
        <dbReference type="EMBL" id="GAQ89803.1"/>
    </source>
</evidence>
<evidence type="ECO:0000259" key="4">
    <source>
        <dbReference type="Pfam" id="PF14228"/>
    </source>
</evidence>
<evidence type="ECO:0000259" key="3">
    <source>
        <dbReference type="Pfam" id="PF14225"/>
    </source>
</evidence>
<dbReference type="Pfam" id="PF14225">
    <property type="entry name" value="MOR2-PAG1_C"/>
    <property type="match status" value="1"/>
</dbReference>
<reference evidence="5 6" key="1">
    <citation type="journal article" date="2014" name="Nat. Commun.">
        <title>Klebsormidium flaccidum genome reveals primary factors for plant terrestrial adaptation.</title>
        <authorList>
            <person name="Hori K."/>
            <person name="Maruyama F."/>
            <person name="Fujisawa T."/>
            <person name="Togashi T."/>
            <person name="Yamamoto N."/>
            <person name="Seo M."/>
            <person name="Sato S."/>
            <person name="Yamada T."/>
            <person name="Mori H."/>
            <person name="Tajima N."/>
            <person name="Moriyama T."/>
            <person name="Ikeuchi M."/>
            <person name="Watanabe M."/>
            <person name="Wada H."/>
            <person name="Kobayashi K."/>
            <person name="Saito M."/>
            <person name="Masuda T."/>
            <person name="Sasaki-Sekimoto Y."/>
            <person name="Mashiguchi K."/>
            <person name="Awai K."/>
            <person name="Shimojima M."/>
            <person name="Masuda S."/>
            <person name="Iwai M."/>
            <person name="Nobusawa T."/>
            <person name="Narise T."/>
            <person name="Kondo S."/>
            <person name="Saito H."/>
            <person name="Sato R."/>
            <person name="Murakawa M."/>
            <person name="Ihara Y."/>
            <person name="Oshima-Yamada Y."/>
            <person name="Ohtaka K."/>
            <person name="Satoh M."/>
            <person name="Sonobe K."/>
            <person name="Ishii M."/>
            <person name="Ohtani R."/>
            <person name="Kanamori-Sato M."/>
            <person name="Honoki R."/>
            <person name="Miyazaki D."/>
            <person name="Mochizuki H."/>
            <person name="Umetsu J."/>
            <person name="Higashi K."/>
            <person name="Shibata D."/>
            <person name="Kamiya Y."/>
            <person name="Sato N."/>
            <person name="Nakamura Y."/>
            <person name="Tabata S."/>
            <person name="Ida S."/>
            <person name="Kurokawa K."/>
            <person name="Ohta H."/>
        </authorList>
    </citation>
    <scope>NUCLEOTIDE SEQUENCE [LARGE SCALE GENOMIC DNA]</scope>
    <source>
        <strain evidence="5 6">NIES-2285</strain>
    </source>
</reference>
<evidence type="ECO:0000256" key="1">
    <source>
        <dbReference type="SAM" id="MobiDB-lite"/>
    </source>
</evidence>
<dbReference type="EMBL" id="DF237513">
    <property type="protein sequence ID" value="GAQ89803.1"/>
    <property type="molecule type" value="Genomic_DNA"/>
</dbReference>
<dbReference type="InterPro" id="IPR039867">
    <property type="entry name" value="Furry/Tao3/Mor2"/>
</dbReference>
<protein>
    <submittedName>
        <fullName evidence="5">ARM repeat superfamily protein</fullName>
    </submittedName>
</protein>
<sequence>MSPCPSLIKAGFRPWWCAVQDGEYLRASDPAYEQIMDSLAMVARHTPTPLLEALLGWRKSESPRLAGDAAAVHRKLAVECIFCSAAVRFVEACPAEGLSESLWRGLEDWVFDWIINADKLVSHVEYPSLVELRALLLDLVAQLLGALSGKRFGSASSRLFTELNLRRGDSSGQRNETLSLISGARYLRLDVSSASTLNASTSFLLKANPLSWTPSKKRTELHHALCSLLTSVLVPLVEARGRWPPRHVDEALRLWHEAVLKLRTQLSQWVDKHSKHIMVGYPLVTVLLCVGDPALFTMQLPPYLEALFKVLKEKAYRSMALECLQRLVRFYLEVHAAREARAVTVGILAGVTGHLLASLRKGNLPLEAQHDKLVHFCATLADSHLDFAMNSMLLELLRPDNPPEAKVIGLRALLAIMHSTYGLSSDAAAPQPASFSLSLSLGQPPAPARAPQPAAVAALGAYLPQLRAALGSIMHTCHLMFGQSLLIASKTSQEPVTKERTQQWVVFRWALRCVPALIPEQWHDNKMTETIPVYAISVEPAVREEAVQVLFRTVRDLPQSRFAVMRGMANFILRVSDEYPALINTSLALLVRLLIAWRSCLLEEASRGAGSPGAVRGDREGFKDEPVGTFDPSGMDAVGLIFLCSVEVQIRRVALELLYVVRALHHDLAALAGAGGRDGSSGALEDEPPPTYVIDIIEEVGDEIVAGAFFDTGKWTEVLRHEGEPVPADASIVGVLEGGDKGRWGRCLSALVKYVAQLCPSSCQGARLEVVARLSTITPVDSFGKPTPYTYSLESESKIEQWHLYCMFACACPAEDAVDGGVQSVRELMRLVMPCLKSGNDAQQYAAMSALGHAHPDIYGIMMSELDAFVEDVAAGRLERPKWGKSHKPVRDEVRMWVAQIYRLVAESLWPGQLARRPELAEAMMRFIEDQYKVINSTTTETFAEAQPVRYALAAILRVLSSELAAVLPERFSARTRKRLFDLLGSWGDDGGGLYQSGELAGYADYRREVDKFKTAQSLKMRESQDRMALDRDLADQVECIQWAATNAMAALLYGSCFDDTVKKMNGRVMVWIHGLFTGTSDRVPMGGNYSPGDPRTPSPHMRTGSYAGVMASSVFGSTTTLPRSKSGLGMGGPAMAARIGVARTALLNLLLTNPDMFHSCIDQCYSSDPPIADGYFGVLAEVYLREAVPACDVPVLLSLILYKVVDPSKAVRDDALQMLETLSLREWAGEDAGSAGRYRAAVVGSLPDSYQQYQYQLSARLAHDHPDLSELLCVEMMQRQLDAVDIIAQHQVLTCMAPWIENLNLVALWETGWAERLLKSMYYVTWKHGDQFPDEIEQLWSTVAHKWRNIIPVLDFLITKGIEDYDSQGAGEIGGALSTYFSVAKRISLYLARISPQQTIDHLVYELQQRLLEDDLDDAHAPPLLPDDLPPGRALEFSAPPPAPAFDQSPTVVGGPAHMSPIRSSRTSFDFSRHLSRASFDRLGSGGAAGRPFSSMRSLSGPRRSAHMPTLSRDSGDLFVDTPGSSVEDVRVSTPLSHHHHRPSASAGLPAALSRADLALILLAEIAYENDEDFRGHLPLLFHVAFVSMDSRSALVLEHCQQLLVNLLYSLAGRHLDLYEAAGGDTAGNHKNKVVTLIKYVQSRQGARMWEHEAMTLSSTELPSAILLGSLVKSVVDAIFFQGDLRELWGAEALKWAQECASRHLACRSHQIYRSLRPPVSSDTCVSLLRCLHKCFAHPTTPVLGFVMEVLLTLQVMIASMAPEKLILYPQLFWGCVALLHSDLVPIYTAALRLLTAVMDRLAVHDRTAQTVLLSSRPTPDPAPAFSGAVPPLTPTAVPNGSSTADAPVAVEGLPPAGKKPASPALNKASSESLSTEASFVSASNASVGLVRGASGNLGASNRSLPTLADVVMEDTAPPNPETAPAAPPPAALFNDMQPLILKGLLSPVSHAAAVAALSRITLLPGDAIFGPAATRLPMHITGQLPWLCLHVRSAPPAGPAPLTEVQPGSPSAWGDASPGGGWGATGRPGVSSGAGEEPEPRSVASHLAQACREQGLTDLASVFGAYAEGGYTSAEQLVTQVAPLVGAAFFPRHAGPAFVHLLRLLERGPAEYQLVVLLLLRALLALGPPAAGQGSSVYRAVSRLVEGPLCGPALAVLEAALVSTSGERVLLHASSDGLHSAASLGKARGAQAHNFPSPSRGWQFSSMGEGMGEREAAGGWGSSGTEALPSREEALQNTTQALGLVLKTYGPSRRRDERRLIPFVTAGGIVPGSPASRAANWT</sequence>
<dbReference type="InterPro" id="IPR025481">
    <property type="entry name" value="Cell_Morphogen_C"/>
</dbReference>
<organism evidence="5 6">
    <name type="scientific">Klebsormidium nitens</name>
    <name type="common">Green alga</name>
    <name type="synonym">Ulothrix nitens</name>
    <dbReference type="NCBI Taxonomy" id="105231"/>
    <lineage>
        <taxon>Eukaryota</taxon>
        <taxon>Viridiplantae</taxon>
        <taxon>Streptophyta</taxon>
        <taxon>Klebsormidiophyceae</taxon>
        <taxon>Klebsormidiales</taxon>
        <taxon>Klebsormidiaceae</taxon>
        <taxon>Klebsormidium</taxon>
    </lineage>
</organism>
<dbReference type="STRING" id="105231.A0A1Y1IGN7"/>
<feature type="domain" description="Cell morphogenesis central region" evidence="4">
    <location>
        <begin position="1494"/>
        <end position="1746"/>
    </location>
</feature>
<dbReference type="GO" id="GO:0005938">
    <property type="term" value="C:cell cortex"/>
    <property type="evidence" value="ECO:0000318"/>
    <property type="project" value="GO_Central"/>
</dbReference>
<dbReference type="Pfam" id="PF14222">
    <property type="entry name" value="MOR2-PAG1_N"/>
    <property type="match status" value="1"/>
</dbReference>
<dbReference type="InterPro" id="IPR025614">
    <property type="entry name" value="Cell_morpho_N"/>
</dbReference>
<feature type="compositionally biased region" description="Low complexity" evidence="1">
    <location>
        <begin position="2009"/>
        <end position="2018"/>
    </location>
</feature>
<keyword evidence="6" id="KW-1185">Reference proteome</keyword>